<dbReference type="InterPro" id="IPR014606">
    <property type="entry name" value="Heptose_7-P_kinase"/>
</dbReference>
<organism evidence="8 9">
    <name type="scientific">Agathobacter rectalis</name>
    <dbReference type="NCBI Taxonomy" id="39491"/>
    <lineage>
        <taxon>Bacteria</taxon>
        <taxon>Bacillati</taxon>
        <taxon>Bacillota</taxon>
        <taxon>Clostridia</taxon>
        <taxon>Lachnospirales</taxon>
        <taxon>Lachnospiraceae</taxon>
        <taxon>Agathobacter</taxon>
    </lineage>
</organism>
<dbReference type="InterPro" id="IPR013750">
    <property type="entry name" value="GHMP_kinase_C_dom"/>
</dbReference>
<gene>
    <name evidence="8" type="ORF">LIZ56_02165</name>
</gene>
<evidence type="ECO:0000256" key="4">
    <source>
        <dbReference type="ARBA" id="ARBA00022840"/>
    </source>
</evidence>
<reference evidence="8" key="1">
    <citation type="submission" date="2021-10" db="EMBL/GenBank/DDBJ databases">
        <title>Collection of gut derived symbiotic bacterial strains cultured from healthy donors.</title>
        <authorList>
            <person name="Lin H."/>
            <person name="Littmann E."/>
            <person name="Kohout C."/>
            <person name="Pamer E.G."/>
        </authorList>
    </citation>
    <scope>NUCLEOTIDE SEQUENCE</scope>
    <source>
        <strain evidence="8">DFI.9.42</strain>
    </source>
</reference>
<dbReference type="Proteomes" id="UP001197684">
    <property type="component" value="Unassembled WGS sequence"/>
</dbReference>
<dbReference type="InterPro" id="IPR020568">
    <property type="entry name" value="Ribosomal_Su5_D2-typ_SF"/>
</dbReference>
<keyword evidence="2" id="KW-0547">Nucleotide-binding</keyword>
<evidence type="ECO:0000256" key="1">
    <source>
        <dbReference type="ARBA" id="ARBA00022679"/>
    </source>
</evidence>
<feature type="domain" description="GHMP kinase C-terminal" evidence="7">
    <location>
        <begin position="227"/>
        <end position="303"/>
    </location>
</feature>
<keyword evidence="4" id="KW-0067">ATP-binding</keyword>
<dbReference type="Gene3D" id="3.30.230.120">
    <property type="match status" value="1"/>
</dbReference>
<dbReference type="GO" id="GO:0050201">
    <property type="term" value="F:fucokinase activity"/>
    <property type="evidence" value="ECO:0007669"/>
    <property type="project" value="TreeGrafter"/>
</dbReference>
<evidence type="ECO:0000313" key="9">
    <source>
        <dbReference type="Proteomes" id="UP001197684"/>
    </source>
</evidence>
<feature type="domain" description="GHMP kinase N-terminal" evidence="6">
    <location>
        <begin position="74"/>
        <end position="154"/>
    </location>
</feature>
<accession>A0AAW4UA99</accession>
<dbReference type="EMBL" id="JAJCJK010000002">
    <property type="protein sequence ID" value="MCB6937219.1"/>
    <property type="molecule type" value="Genomic_DNA"/>
</dbReference>
<dbReference type="InterPro" id="IPR006204">
    <property type="entry name" value="GHMP_kinase_N_dom"/>
</dbReference>
<dbReference type="InterPro" id="IPR001174">
    <property type="entry name" value="HddA/FKP"/>
</dbReference>
<dbReference type="PRINTS" id="PR00960">
    <property type="entry name" value="LMBPPROTEIN"/>
</dbReference>
<evidence type="ECO:0000313" key="8">
    <source>
        <dbReference type="EMBL" id="MCB6937219.1"/>
    </source>
</evidence>
<evidence type="ECO:0000256" key="5">
    <source>
        <dbReference type="ARBA" id="ARBA00038121"/>
    </source>
</evidence>
<dbReference type="Pfam" id="PF00288">
    <property type="entry name" value="GHMP_kinases_N"/>
    <property type="match status" value="1"/>
</dbReference>
<dbReference type="SUPFAM" id="SSF54211">
    <property type="entry name" value="Ribosomal protein S5 domain 2-like"/>
    <property type="match status" value="1"/>
</dbReference>
<evidence type="ECO:0000259" key="7">
    <source>
        <dbReference type="Pfam" id="PF08544"/>
    </source>
</evidence>
<comment type="similarity">
    <text evidence="5">Belongs to the GHMP kinase family.</text>
</comment>
<evidence type="ECO:0000256" key="3">
    <source>
        <dbReference type="ARBA" id="ARBA00022777"/>
    </source>
</evidence>
<dbReference type="InterPro" id="IPR036554">
    <property type="entry name" value="GHMP_kinase_C_sf"/>
</dbReference>
<dbReference type="GO" id="GO:0042352">
    <property type="term" value="P:GDP-L-fucose salvage"/>
    <property type="evidence" value="ECO:0007669"/>
    <property type="project" value="TreeGrafter"/>
</dbReference>
<dbReference type="GO" id="GO:0005524">
    <property type="term" value="F:ATP binding"/>
    <property type="evidence" value="ECO:0007669"/>
    <property type="project" value="UniProtKB-KW"/>
</dbReference>
<proteinExistence type="inferred from homology"/>
<sequence>MIITRTPFRVSFAGGGSDIASFYEKHEGCVLSTAINKYMYISIHPSFSKEKTVLKYSKTEIVDDIKDIEHVYFKQILEMLGVKGVEIVSTADVPAGTGLGSSSSFTVGTLNALYAYMGKYVSKEKLASTACDVEIKYLHNPIGKQDQYAAAYGGLNFYQFRKDGSVTVDPVLMRDDAKEKLEQNLMMFYTGQLHSASKILKEQSTNITAGDKEKNQLRMCGLAHDLRDELQNNNVDAMGEILHENWMLKKTLASGISNPAIDDAYSIAMEKGAKGGKLLGAGGGGFLLFYVPKDKQKEVKEAIGLPQMPIEFDRQGAAVIYVGDKPDFI</sequence>
<dbReference type="PROSITE" id="PS00627">
    <property type="entry name" value="GHMP_KINASES_ATP"/>
    <property type="match status" value="1"/>
</dbReference>
<name>A0AAW4UA99_9FIRM</name>
<dbReference type="InterPro" id="IPR006203">
    <property type="entry name" value="GHMP_knse_ATP-bd_CS"/>
</dbReference>
<dbReference type="AlphaFoldDB" id="A0AAW4UA99"/>
<dbReference type="PANTHER" id="PTHR32463:SF0">
    <property type="entry name" value="L-FUCOSE KINASE"/>
    <property type="match status" value="1"/>
</dbReference>
<dbReference type="InterPro" id="IPR052203">
    <property type="entry name" value="GHMP_Kinase-Related"/>
</dbReference>
<dbReference type="PANTHER" id="PTHR32463">
    <property type="entry name" value="L-FUCOSE KINASE"/>
    <property type="match status" value="1"/>
</dbReference>
<evidence type="ECO:0000259" key="6">
    <source>
        <dbReference type="Pfam" id="PF00288"/>
    </source>
</evidence>
<evidence type="ECO:0000256" key="2">
    <source>
        <dbReference type="ARBA" id="ARBA00022741"/>
    </source>
</evidence>
<dbReference type="SUPFAM" id="SSF55060">
    <property type="entry name" value="GHMP Kinase, C-terminal domain"/>
    <property type="match status" value="1"/>
</dbReference>
<keyword evidence="3 8" id="KW-0418">Kinase</keyword>
<comment type="caution">
    <text evidence="8">The sequence shown here is derived from an EMBL/GenBank/DDBJ whole genome shotgun (WGS) entry which is preliminary data.</text>
</comment>
<keyword evidence="1" id="KW-0808">Transferase</keyword>
<dbReference type="Pfam" id="PF08544">
    <property type="entry name" value="GHMP_kinases_C"/>
    <property type="match status" value="1"/>
</dbReference>
<dbReference type="RefSeq" id="WP_306780493.1">
    <property type="nucleotide sequence ID" value="NZ_JAJCJK010000002.1"/>
</dbReference>
<protein>
    <submittedName>
        <fullName evidence="8">GHMP kinase</fullName>
    </submittedName>
</protein>
<dbReference type="PIRSF" id="PIRSF036406">
    <property type="entry name" value="Hept_kin"/>
    <property type="match status" value="1"/>
</dbReference>